<dbReference type="InterPro" id="IPR010667">
    <property type="entry name" value="Phage_T4_Gp19"/>
</dbReference>
<proteinExistence type="predicted"/>
<dbReference type="PANTHER" id="PTHR38009">
    <property type="entry name" value="CONSERVED HYPOTHETICAL PHAGE TAIL PROTEIN"/>
    <property type="match status" value="1"/>
</dbReference>
<comment type="caution">
    <text evidence="1">The sequence shown here is derived from an EMBL/GenBank/DDBJ whole genome shotgun (WGS) entry which is preliminary data.</text>
</comment>
<dbReference type="AlphaFoldDB" id="A0A9D1M6F9"/>
<name>A0A9D1M6F9_9BACT</name>
<dbReference type="PANTHER" id="PTHR38009:SF1">
    <property type="entry name" value="CONSERVED HYPOTHETICAL PHAGE TAIL PROTEIN"/>
    <property type="match status" value="1"/>
</dbReference>
<evidence type="ECO:0000313" key="1">
    <source>
        <dbReference type="EMBL" id="HIU54489.1"/>
    </source>
</evidence>
<protein>
    <submittedName>
        <fullName evidence="1">Phage tail protein</fullName>
    </submittedName>
</protein>
<dbReference type="Pfam" id="PF06841">
    <property type="entry name" value="Phage_T4_gp19"/>
    <property type="match status" value="1"/>
</dbReference>
<reference evidence="1" key="1">
    <citation type="submission" date="2020-10" db="EMBL/GenBank/DDBJ databases">
        <authorList>
            <person name="Gilroy R."/>
        </authorList>
    </citation>
    <scope>NUCLEOTIDE SEQUENCE</scope>
    <source>
        <strain evidence="1">CHK158-818</strain>
    </source>
</reference>
<organism evidence="1 2">
    <name type="scientific">Candidatus Gallibacteroides avistercoris</name>
    <dbReference type="NCBI Taxonomy" id="2840833"/>
    <lineage>
        <taxon>Bacteria</taxon>
        <taxon>Pseudomonadati</taxon>
        <taxon>Bacteroidota</taxon>
        <taxon>Bacteroidia</taxon>
        <taxon>Bacteroidales</taxon>
        <taxon>Bacteroidaceae</taxon>
        <taxon>Bacteroidaceae incertae sedis</taxon>
        <taxon>Candidatus Gallibacteroides</taxon>
    </lineage>
</organism>
<reference evidence="1" key="2">
    <citation type="journal article" date="2021" name="PeerJ">
        <title>Extensive microbial diversity within the chicken gut microbiome revealed by metagenomics and culture.</title>
        <authorList>
            <person name="Gilroy R."/>
            <person name="Ravi A."/>
            <person name="Getino M."/>
            <person name="Pursley I."/>
            <person name="Horton D.L."/>
            <person name="Alikhan N.F."/>
            <person name="Baker D."/>
            <person name="Gharbi K."/>
            <person name="Hall N."/>
            <person name="Watson M."/>
            <person name="Adriaenssens E.M."/>
            <person name="Foster-Nyarko E."/>
            <person name="Jarju S."/>
            <person name="Secka A."/>
            <person name="Antonio M."/>
            <person name="Oren A."/>
            <person name="Chaudhuri R.R."/>
            <person name="La Ragione R."/>
            <person name="Hildebrand F."/>
            <person name="Pallen M.J."/>
        </authorList>
    </citation>
    <scope>NUCLEOTIDE SEQUENCE</scope>
    <source>
        <strain evidence="1">CHK158-818</strain>
    </source>
</reference>
<evidence type="ECO:0000313" key="2">
    <source>
        <dbReference type="Proteomes" id="UP000824112"/>
    </source>
</evidence>
<sequence length="152" mass="16751">MEAEDGLAQSATTWPVPEFHFSVEISDVGTISCKEVSGLDIEFDVIEYHSGDMKGFTKIKMPGLRKSGDVTLKKAIFKDDKKLMNWLNTVKMNTIKRANATVALLDESGSPVQSWKLTNAWPKKYTVEGFKADGNVVSMETIILAHEGVTPA</sequence>
<dbReference type="GO" id="GO:0005198">
    <property type="term" value="F:structural molecule activity"/>
    <property type="evidence" value="ECO:0007669"/>
    <property type="project" value="InterPro"/>
</dbReference>
<accession>A0A9D1M6F9</accession>
<dbReference type="NCBIfam" id="TIGR02241">
    <property type="entry name" value="conserved hypothetical phage tail region protein"/>
    <property type="match status" value="1"/>
</dbReference>
<gene>
    <name evidence="1" type="ORF">IAB03_01625</name>
</gene>
<dbReference type="InterPro" id="IPR011747">
    <property type="entry name" value="CHP02241"/>
</dbReference>
<dbReference type="Proteomes" id="UP000824112">
    <property type="component" value="Unassembled WGS sequence"/>
</dbReference>
<dbReference type="EMBL" id="DVNA01000037">
    <property type="protein sequence ID" value="HIU54489.1"/>
    <property type="molecule type" value="Genomic_DNA"/>
</dbReference>